<feature type="chain" id="PRO_5040300874" evidence="2">
    <location>
        <begin position="22"/>
        <end position="143"/>
    </location>
</feature>
<dbReference type="EMBL" id="JAGPXC010000008">
    <property type="protein sequence ID" value="KAH6647648.1"/>
    <property type="molecule type" value="Genomic_DNA"/>
</dbReference>
<evidence type="ECO:0000256" key="1">
    <source>
        <dbReference type="SAM" id="MobiDB-lite"/>
    </source>
</evidence>
<evidence type="ECO:0000313" key="4">
    <source>
        <dbReference type="Proteomes" id="UP000758603"/>
    </source>
</evidence>
<organism evidence="3 4">
    <name type="scientific">Truncatella angustata</name>
    <dbReference type="NCBI Taxonomy" id="152316"/>
    <lineage>
        <taxon>Eukaryota</taxon>
        <taxon>Fungi</taxon>
        <taxon>Dikarya</taxon>
        <taxon>Ascomycota</taxon>
        <taxon>Pezizomycotina</taxon>
        <taxon>Sordariomycetes</taxon>
        <taxon>Xylariomycetidae</taxon>
        <taxon>Amphisphaeriales</taxon>
        <taxon>Sporocadaceae</taxon>
        <taxon>Truncatella</taxon>
    </lineage>
</organism>
<sequence length="143" mass="15520">MFSLKTLTMLALAAATMTVAAPQGSPFDEICQGRNAGWFCPSAGETAFCNRDHRYVDGHVCGRGTCCASTSNGTAQCEEDACSAGGRARPPTAAHRPPPSLFEARQDIEHQHQQRREHPKRKLTLPGIFGRHHGDHNGNAIKR</sequence>
<keyword evidence="2" id="KW-0732">Signal</keyword>
<dbReference type="AlphaFoldDB" id="A0A9P8UD44"/>
<feature type="signal peptide" evidence="2">
    <location>
        <begin position="1"/>
        <end position="21"/>
    </location>
</feature>
<feature type="region of interest" description="Disordered" evidence="1">
    <location>
        <begin position="78"/>
        <end position="143"/>
    </location>
</feature>
<comment type="caution">
    <text evidence="3">The sequence shown here is derived from an EMBL/GenBank/DDBJ whole genome shotgun (WGS) entry which is preliminary data.</text>
</comment>
<protein>
    <submittedName>
        <fullName evidence="3">Uncharacterized protein</fullName>
    </submittedName>
</protein>
<accession>A0A9P8UD44</accession>
<reference evidence="3" key="1">
    <citation type="journal article" date="2021" name="Nat. Commun.">
        <title>Genetic determinants of endophytism in the Arabidopsis root mycobiome.</title>
        <authorList>
            <person name="Mesny F."/>
            <person name="Miyauchi S."/>
            <person name="Thiergart T."/>
            <person name="Pickel B."/>
            <person name="Atanasova L."/>
            <person name="Karlsson M."/>
            <person name="Huettel B."/>
            <person name="Barry K.W."/>
            <person name="Haridas S."/>
            <person name="Chen C."/>
            <person name="Bauer D."/>
            <person name="Andreopoulos W."/>
            <person name="Pangilinan J."/>
            <person name="LaButti K."/>
            <person name="Riley R."/>
            <person name="Lipzen A."/>
            <person name="Clum A."/>
            <person name="Drula E."/>
            <person name="Henrissat B."/>
            <person name="Kohler A."/>
            <person name="Grigoriev I.V."/>
            <person name="Martin F.M."/>
            <person name="Hacquard S."/>
        </authorList>
    </citation>
    <scope>NUCLEOTIDE SEQUENCE</scope>
    <source>
        <strain evidence="3">MPI-SDFR-AT-0073</strain>
    </source>
</reference>
<evidence type="ECO:0000256" key="2">
    <source>
        <dbReference type="SAM" id="SignalP"/>
    </source>
</evidence>
<dbReference type="GeneID" id="70136884"/>
<proteinExistence type="predicted"/>
<dbReference type="Proteomes" id="UP000758603">
    <property type="component" value="Unassembled WGS sequence"/>
</dbReference>
<name>A0A9P8UD44_9PEZI</name>
<dbReference type="RefSeq" id="XP_045954160.1">
    <property type="nucleotide sequence ID" value="XM_046107993.1"/>
</dbReference>
<gene>
    <name evidence="3" type="ORF">BKA67DRAFT_662421</name>
</gene>
<feature type="compositionally biased region" description="Basic and acidic residues" evidence="1">
    <location>
        <begin position="104"/>
        <end position="116"/>
    </location>
</feature>
<keyword evidence="4" id="KW-1185">Reference proteome</keyword>
<evidence type="ECO:0000313" key="3">
    <source>
        <dbReference type="EMBL" id="KAH6647648.1"/>
    </source>
</evidence>